<proteinExistence type="predicted"/>
<evidence type="ECO:0000256" key="1">
    <source>
        <dbReference type="ARBA" id="ARBA00022737"/>
    </source>
</evidence>
<dbReference type="AlphaFoldDB" id="D8T1V1"/>
<keyword evidence="4" id="KW-1185">Reference proteome</keyword>
<dbReference type="eggNOG" id="KOG4197">
    <property type="taxonomic scope" value="Eukaryota"/>
</dbReference>
<dbReference type="InterPro" id="IPR002885">
    <property type="entry name" value="PPR_rpt"/>
</dbReference>
<feature type="repeat" description="PPR" evidence="2">
    <location>
        <begin position="5"/>
        <end position="39"/>
    </location>
</feature>
<accession>D8T1V1</accession>
<dbReference type="GO" id="GO:0009451">
    <property type="term" value="P:RNA modification"/>
    <property type="evidence" value="ECO:0007669"/>
    <property type="project" value="InterPro"/>
</dbReference>
<dbReference type="GO" id="GO:0003723">
    <property type="term" value="F:RNA binding"/>
    <property type="evidence" value="ECO:0007669"/>
    <property type="project" value="InterPro"/>
</dbReference>
<dbReference type="HOGENOM" id="CLU_002706_0_0_1"/>
<evidence type="ECO:0008006" key="5">
    <source>
        <dbReference type="Google" id="ProtNLM"/>
    </source>
</evidence>
<dbReference type="Gene3D" id="1.25.40.10">
    <property type="entry name" value="Tetratricopeptide repeat domain"/>
    <property type="match status" value="1"/>
</dbReference>
<dbReference type="InterPro" id="IPR011990">
    <property type="entry name" value="TPR-like_helical_dom_sf"/>
</dbReference>
<protein>
    <recommendedName>
        <fullName evidence="5">Pentacotripeptide-repeat region of PRORP domain-containing protein</fullName>
    </recommendedName>
</protein>
<dbReference type="Pfam" id="PF13041">
    <property type="entry name" value="PPR_2"/>
    <property type="match status" value="1"/>
</dbReference>
<evidence type="ECO:0000313" key="3">
    <source>
        <dbReference type="EMBL" id="EFJ09455.1"/>
    </source>
</evidence>
<dbReference type="InterPro" id="IPR046960">
    <property type="entry name" value="PPR_At4g14850-like_plant"/>
</dbReference>
<dbReference type="EMBL" id="GL377663">
    <property type="protein sequence ID" value="EFJ09455.1"/>
    <property type="molecule type" value="Genomic_DNA"/>
</dbReference>
<gene>
    <name evidence="3" type="ORF">SELMODRAFT_129900</name>
</gene>
<organism evidence="4">
    <name type="scientific">Selaginella moellendorffii</name>
    <name type="common">Spikemoss</name>
    <dbReference type="NCBI Taxonomy" id="88036"/>
    <lineage>
        <taxon>Eukaryota</taxon>
        <taxon>Viridiplantae</taxon>
        <taxon>Streptophyta</taxon>
        <taxon>Embryophyta</taxon>
        <taxon>Tracheophyta</taxon>
        <taxon>Lycopodiopsida</taxon>
        <taxon>Selaginellales</taxon>
        <taxon>Selaginellaceae</taxon>
        <taxon>Selaginella</taxon>
    </lineage>
</organism>
<dbReference type="PANTHER" id="PTHR47926">
    <property type="entry name" value="PENTATRICOPEPTIDE REPEAT-CONTAINING PROTEIN"/>
    <property type="match status" value="1"/>
</dbReference>
<sequence length="148" mass="15663">MPCPNAVSWNGVIQAFAQNGNLREALEILREMCAEGLAPDGVSFIGALAACSYIGLVQGAKRCLCSMIVDFGVIPGVEHYHCVLDALGRAGKLGDAEELLRGMPHSPNDATWTSLLGSSKIHCDPARAAEAARKLDPTNAAPYLMLAR</sequence>
<evidence type="ECO:0000313" key="4">
    <source>
        <dbReference type="Proteomes" id="UP000001514"/>
    </source>
</evidence>
<dbReference type="PANTHER" id="PTHR47926:SF533">
    <property type="entry name" value="DYW DOMAIN-CONTAINING PROTEIN"/>
    <property type="match status" value="1"/>
</dbReference>
<dbReference type="Gramene" id="EFJ09455">
    <property type="protein sequence ID" value="EFJ09455"/>
    <property type="gene ID" value="SELMODRAFT_129900"/>
</dbReference>
<dbReference type="STRING" id="88036.D8T1V1"/>
<dbReference type="InParanoid" id="D8T1V1"/>
<name>D8T1V1_SELML</name>
<keyword evidence="1" id="KW-0677">Repeat</keyword>
<reference evidence="3 4" key="1">
    <citation type="journal article" date="2011" name="Science">
        <title>The Selaginella genome identifies genetic changes associated with the evolution of vascular plants.</title>
        <authorList>
            <person name="Banks J.A."/>
            <person name="Nishiyama T."/>
            <person name="Hasebe M."/>
            <person name="Bowman J.L."/>
            <person name="Gribskov M."/>
            <person name="dePamphilis C."/>
            <person name="Albert V.A."/>
            <person name="Aono N."/>
            <person name="Aoyama T."/>
            <person name="Ambrose B.A."/>
            <person name="Ashton N.W."/>
            <person name="Axtell M.J."/>
            <person name="Barker E."/>
            <person name="Barker M.S."/>
            <person name="Bennetzen J.L."/>
            <person name="Bonawitz N.D."/>
            <person name="Chapple C."/>
            <person name="Cheng C."/>
            <person name="Correa L.G."/>
            <person name="Dacre M."/>
            <person name="DeBarry J."/>
            <person name="Dreyer I."/>
            <person name="Elias M."/>
            <person name="Engstrom E.M."/>
            <person name="Estelle M."/>
            <person name="Feng L."/>
            <person name="Finet C."/>
            <person name="Floyd S.K."/>
            <person name="Frommer W.B."/>
            <person name="Fujita T."/>
            <person name="Gramzow L."/>
            <person name="Gutensohn M."/>
            <person name="Harholt J."/>
            <person name="Hattori M."/>
            <person name="Heyl A."/>
            <person name="Hirai T."/>
            <person name="Hiwatashi Y."/>
            <person name="Ishikawa M."/>
            <person name="Iwata M."/>
            <person name="Karol K.G."/>
            <person name="Koehler B."/>
            <person name="Kolukisaoglu U."/>
            <person name="Kubo M."/>
            <person name="Kurata T."/>
            <person name="Lalonde S."/>
            <person name="Li K."/>
            <person name="Li Y."/>
            <person name="Litt A."/>
            <person name="Lyons E."/>
            <person name="Manning G."/>
            <person name="Maruyama T."/>
            <person name="Michael T.P."/>
            <person name="Mikami K."/>
            <person name="Miyazaki S."/>
            <person name="Morinaga S."/>
            <person name="Murata T."/>
            <person name="Mueller-Roeber B."/>
            <person name="Nelson D.R."/>
            <person name="Obara M."/>
            <person name="Oguri Y."/>
            <person name="Olmstead R.G."/>
            <person name="Onodera N."/>
            <person name="Petersen B.L."/>
            <person name="Pils B."/>
            <person name="Prigge M."/>
            <person name="Rensing S.A."/>
            <person name="Riano-Pachon D.M."/>
            <person name="Roberts A.W."/>
            <person name="Sato Y."/>
            <person name="Scheller H.V."/>
            <person name="Schulz B."/>
            <person name="Schulz C."/>
            <person name="Shakirov E.V."/>
            <person name="Shibagaki N."/>
            <person name="Shinohara N."/>
            <person name="Shippen D.E."/>
            <person name="Soerensen I."/>
            <person name="Sotooka R."/>
            <person name="Sugimoto N."/>
            <person name="Sugita M."/>
            <person name="Sumikawa N."/>
            <person name="Tanurdzic M."/>
            <person name="Theissen G."/>
            <person name="Ulvskov P."/>
            <person name="Wakazuki S."/>
            <person name="Weng J.K."/>
            <person name="Willats W.W."/>
            <person name="Wipf D."/>
            <person name="Wolf P.G."/>
            <person name="Yang L."/>
            <person name="Zimmer A.D."/>
            <person name="Zhu Q."/>
            <person name="Mitros T."/>
            <person name="Hellsten U."/>
            <person name="Loque D."/>
            <person name="Otillar R."/>
            <person name="Salamov A."/>
            <person name="Schmutz J."/>
            <person name="Shapiro H."/>
            <person name="Lindquist E."/>
            <person name="Lucas S."/>
            <person name="Rokhsar D."/>
            <person name="Grigoriev I.V."/>
        </authorList>
    </citation>
    <scope>NUCLEOTIDE SEQUENCE [LARGE SCALE GENOMIC DNA]</scope>
</reference>
<dbReference type="KEGG" id="smo:SELMODRAFT_129900"/>
<dbReference type="Pfam" id="PF01535">
    <property type="entry name" value="PPR"/>
    <property type="match status" value="1"/>
</dbReference>
<dbReference type="NCBIfam" id="TIGR00756">
    <property type="entry name" value="PPR"/>
    <property type="match status" value="2"/>
</dbReference>
<evidence type="ECO:0000256" key="2">
    <source>
        <dbReference type="PROSITE-ProRule" id="PRU00708"/>
    </source>
</evidence>
<dbReference type="PROSITE" id="PS51375">
    <property type="entry name" value="PPR"/>
    <property type="match status" value="1"/>
</dbReference>
<dbReference type="Proteomes" id="UP000001514">
    <property type="component" value="Unassembled WGS sequence"/>
</dbReference>